<comment type="caution">
    <text evidence="3">The sequence shown here is derived from an EMBL/GenBank/DDBJ whole genome shotgun (WGS) entry which is preliminary data.</text>
</comment>
<dbReference type="GO" id="GO:0000976">
    <property type="term" value="F:transcription cis-regulatory region binding"/>
    <property type="evidence" value="ECO:0007669"/>
    <property type="project" value="TreeGrafter"/>
</dbReference>
<dbReference type="PANTHER" id="PTHR37534:SF44">
    <property type="entry name" value="ZN(II)2CYS6 TRANSCRIPTION FACTOR (EUROFUNG)"/>
    <property type="match status" value="1"/>
</dbReference>
<organism evidence="3 4">
    <name type="scientific">Penicillium steckii</name>
    <dbReference type="NCBI Taxonomy" id="303698"/>
    <lineage>
        <taxon>Eukaryota</taxon>
        <taxon>Fungi</taxon>
        <taxon>Dikarya</taxon>
        <taxon>Ascomycota</taxon>
        <taxon>Pezizomycotina</taxon>
        <taxon>Eurotiomycetes</taxon>
        <taxon>Eurotiomycetidae</taxon>
        <taxon>Eurotiales</taxon>
        <taxon>Aspergillaceae</taxon>
        <taxon>Penicillium</taxon>
    </lineage>
</organism>
<proteinExistence type="predicted"/>
<protein>
    <recommendedName>
        <fullName evidence="5">Transcription factor domain-containing protein</fullName>
    </recommendedName>
</protein>
<dbReference type="InterPro" id="IPR021858">
    <property type="entry name" value="Fun_TF"/>
</dbReference>
<keyword evidence="2" id="KW-0539">Nucleus</keyword>
<dbReference type="Proteomes" id="UP000191285">
    <property type="component" value="Unassembled WGS sequence"/>
</dbReference>
<evidence type="ECO:0000256" key="1">
    <source>
        <dbReference type="ARBA" id="ARBA00004123"/>
    </source>
</evidence>
<dbReference type="PANTHER" id="PTHR37534">
    <property type="entry name" value="TRANSCRIPTIONAL ACTIVATOR PROTEIN UGA3"/>
    <property type="match status" value="1"/>
</dbReference>
<dbReference type="GO" id="GO:0045944">
    <property type="term" value="P:positive regulation of transcription by RNA polymerase II"/>
    <property type="evidence" value="ECO:0007669"/>
    <property type="project" value="TreeGrafter"/>
</dbReference>
<dbReference type="GO" id="GO:0005634">
    <property type="term" value="C:nucleus"/>
    <property type="evidence" value="ECO:0007669"/>
    <property type="project" value="UniProtKB-SubCell"/>
</dbReference>
<dbReference type="Pfam" id="PF11951">
    <property type="entry name" value="Fungal_trans_2"/>
    <property type="match status" value="1"/>
</dbReference>
<comment type="subcellular location">
    <subcellularLocation>
        <location evidence="1">Nucleus</location>
    </subcellularLocation>
</comment>
<reference evidence="4" key="1">
    <citation type="journal article" date="2017" name="Nat. Microbiol.">
        <title>Global analysis of biosynthetic gene clusters reveals vast potential of secondary metabolite production in Penicillium species.</title>
        <authorList>
            <person name="Nielsen J.C."/>
            <person name="Grijseels S."/>
            <person name="Prigent S."/>
            <person name="Ji B."/>
            <person name="Dainat J."/>
            <person name="Nielsen K.F."/>
            <person name="Frisvad J.C."/>
            <person name="Workman M."/>
            <person name="Nielsen J."/>
        </authorList>
    </citation>
    <scope>NUCLEOTIDE SEQUENCE [LARGE SCALE GENOMIC DNA]</scope>
    <source>
        <strain evidence="4">IBT 24891</strain>
    </source>
</reference>
<evidence type="ECO:0000313" key="3">
    <source>
        <dbReference type="EMBL" id="OQE26312.1"/>
    </source>
</evidence>
<evidence type="ECO:0008006" key="5">
    <source>
        <dbReference type="Google" id="ProtNLM"/>
    </source>
</evidence>
<sequence length="580" mass="65223">MKWRYLDVSGQSPQKLDNEADVNVSTGNGADSFVQPGSMATLQDLRESAPSLNDTFENANQEIRHTEHTVARNGDYRDHLMNNACSSFNDVFLSNLSNEAAESVIWNLDDDGMDSFIDNSNLNSLLEYPLFKAIDDKVITLSTHYFSNVCVINSCFDSKSNPFRSVIADLMTSSQFVFHLVMMTSASHLCHKEKEMVSVAWQHRQDAISYLINGRNLTGTGTFEAVLGSVLLGMTSAWHDPTALGISHIHTARNLFQQWMSEPEASDDSRSTSFLLGIMAYWEAMVSFITTQDLCALDYLTPLREQEASLASVYPHPWTGVSTTIFIYAAQASTLCRQNRTTKIISTSIKPIDVRESIFNEQYSKASELEAKILEYSPPASDRIRDSDDSFTTVSHFQCLAQIYRFAVLLQLYITFPKLLRKSNMYMSIPGADPSSETVQRLYDQAMVGLAVNILNLISSIPESCGVKVLLTVPLLIAGSSLQKVQIHKEKIENLTIEHEMMSAHCTDFMISHWRTLVRHKLKQLHDFVGLDPILRALRILEAVWLRSDLAMSSTSSSSNPKFVHWLDVMMEERLESIFG</sequence>
<name>A0A1V6TIU3_9EURO</name>
<accession>A0A1V6TIU3</accession>
<gene>
    <name evidence="3" type="ORF">PENSTE_c005G03600</name>
</gene>
<keyword evidence="4" id="KW-1185">Reference proteome</keyword>
<evidence type="ECO:0000256" key="2">
    <source>
        <dbReference type="ARBA" id="ARBA00023242"/>
    </source>
</evidence>
<dbReference type="GO" id="GO:0003700">
    <property type="term" value="F:DNA-binding transcription factor activity"/>
    <property type="evidence" value="ECO:0007669"/>
    <property type="project" value="TreeGrafter"/>
</dbReference>
<dbReference type="OrthoDB" id="39175at2759"/>
<dbReference type="AlphaFoldDB" id="A0A1V6TIU3"/>
<evidence type="ECO:0000313" key="4">
    <source>
        <dbReference type="Proteomes" id="UP000191285"/>
    </source>
</evidence>
<dbReference type="EMBL" id="MLKD01000005">
    <property type="protein sequence ID" value="OQE26312.1"/>
    <property type="molecule type" value="Genomic_DNA"/>
</dbReference>